<protein>
    <submittedName>
        <fullName evidence="1">Uncharacterized protein</fullName>
    </submittedName>
</protein>
<sequence length="89" mass="9768">MKKKKIKKLEILKEDVINLSKGQAKEIVGGGYLSEYMYETACYEPFPTYYGGGADETAYCSSTIADTQLCNLSQNGDCGTNWFGGACRT</sequence>
<dbReference type="RefSeq" id="WP_169320731.1">
    <property type="nucleotide sequence ID" value="NZ_JABCJF010000002.1"/>
</dbReference>
<comment type="caution">
    <text evidence="1">The sequence shown here is derived from an EMBL/GenBank/DDBJ whole genome shotgun (WGS) entry which is preliminary data.</text>
</comment>
<gene>
    <name evidence="1" type="ORF">HIO71_06035</name>
</gene>
<dbReference type="Proteomes" id="UP000548067">
    <property type="component" value="Unassembled WGS sequence"/>
</dbReference>
<organism evidence="1 2">
    <name type="scientific">Chryseobacterium aquaticum</name>
    <dbReference type="NCBI Taxonomy" id="452084"/>
    <lineage>
        <taxon>Bacteria</taxon>
        <taxon>Pseudomonadati</taxon>
        <taxon>Bacteroidota</taxon>
        <taxon>Flavobacteriia</taxon>
        <taxon>Flavobacteriales</taxon>
        <taxon>Weeksellaceae</taxon>
        <taxon>Chryseobacterium group</taxon>
        <taxon>Chryseobacterium</taxon>
    </lineage>
</organism>
<accession>A0A848N086</accession>
<dbReference type="NCBIfam" id="NF038158">
    <property type="entry name" value="lant_leader_L1b"/>
    <property type="match status" value="1"/>
</dbReference>
<dbReference type="AlphaFoldDB" id="A0A848N086"/>
<proteinExistence type="predicted"/>
<name>A0A848N086_9FLAO</name>
<evidence type="ECO:0000313" key="1">
    <source>
        <dbReference type="EMBL" id="NMR33766.1"/>
    </source>
</evidence>
<reference evidence="1 2" key="1">
    <citation type="submission" date="2020-04" db="EMBL/GenBank/DDBJ databases">
        <title>Genome analysis and antimicrobial resistance characteristics of Chryseobacterium aquaticum isolated from farmed salmonids.</title>
        <authorList>
            <person name="Saticioglu I.B."/>
            <person name="Duman M."/>
            <person name="Altun S."/>
        </authorList>
    </citation>
    <scope>NUCLEOTIDE SEQUENCE [LARGE SCALE GENOMIC DNA]</scope>
    <source>
        <strain evidence="1 2">C-174</strain>
    </source>
</reference>
<evidence type="ECO:0000313" key="2">
    <source>
        <dbReference type="Proteomes" id="UP000548067"/>
    </source>
</evidence>
<dbReference type="EMBL" id="JABCJF010000002">
    <property type="protein sequence ID" value="NMR33766.1"/>
    <property type="molecule type" value="Genomic_DNA"/>
</dbReference>